<dbReference type="PANTHER" id="PTHR47220">
    <property type="entry name" value="TUMOR NECROSIS FACTOR RECEPTOR SUPERFAMILY MEMBER 25"/>
    <property type="match status" value="1"/>
</dbReference>
<reference evidence="12" key="2">
    <citation type="submission" date="2025-09" db="UniProtKB">
        <authorList>
            <consortium name="Ensembl"/>
        </authorList>
    </citation>
    <scope>IDENTIFICATION</scope>
</reference>
<feature type="transmembrane region" description="Helical" evidence="8">
    <location>
        <begin position="198"/>
        <end position="218"/>
    </location>
</feature>
<dbReference type="SMART" id="SM00208">
    <property type="entry name" value="TNFR"/>
    <property type="match status" value="1"/>
</dbReference>
<evidence type="ECO:0000256" key="2">
    <source>
        <dbReference type="ARBA" id="ARBA00022729"/>
    </source>
</evidence>
<evidence type="ECO:0000256" key="8">
    <source>
        <dbReference type="SAM" id="Phobius"/>
    </source>
</evidence>
<feature type="region of interest" description="Disordered" evidence="7">
    <location>
        <begin position="274"/>
        <end position="301"/>
    </location>
</feature>
<name>A0A3Q3MYN4_9TELE</name>
<evidence type="ECO:0000256" key="4">
    <source>
        <dbReference type="ARBA" id="ARBA00023157"/>
    </source>
</evidence>
<dbReference type="InterPro" id="IPR011029">
    <property type="entry name" value="DEATH-like_dom_sf"/>
</dbReference>
<dbReference type="FunCoup" id="A0A3Q3MYN4">
    <property type="interactions" value="1"/>
</dbReference>
<dbReference type="Gene3D" id="1.10.533.10">
    <property type="entry name" value="Death Domain, Fas"/>
    <property type="match status" value="1"/>
</dbReference>
<dbReference type="GeneTree" id="ENSGT00940000159540"/>
<dbReference type="AlphaFoldDB" id="A0A3Q3MYN4"/>
<organism evidence="12 13">
    <name type="scientific">Mastacembelus armatus</name>
    <name type="common">zig-zag eel</name>
    <dbReference type="NCBI Taxonomy" id="205130"/>
    <lineage>
        <taxon>Eukaryota</taxon>
        <taxon>Metazoa</taxon>
        <taxon>Chordata</taxon>
        <taxon>Craniata</taxon>
        <taxon>Vertebrata</taxon>
        <taxon>Euteleostomi</taxon>
        <taxon>Actinopterygii</taxon>
        <taxon>Neopterygii</taxon>
        <taxon>Teleostei</taxon>
        <taxon>Neoteleostei</taxon>
        <taxon>Acanthomorphata</taxon>
        <taxon>Anabantaria</taxon>
        <taxon>Synbranchiformes</taxon>
        <taxon>Mastacembelidae</taxon>
        <taxon>Mastacembelus</taxon>
    </lineage>
</organism>
<feature type="domain" description="Death" evidence="10">
    <location>
        <begin position="309"/>
        <end position="393"/>
    </location>
</feature>
<feature type="domain" description="TNFR-Cys" evidence="11">
    <location>
        <begin position="53"/>
        <end position="93"/>
    </location>
</feature>
<feature type="chain" id="PRO_5018628254" evidence="9">
    <location>
        <begin position="19"/>
        <end position="424"/>
    </location>
</feature>
<evidence type="ECO:0000256" key="7">
    <source>
        <dbReference type="SAM" id="MobiDB-lite"/>
    </source>
</evidence>
<protein>
    <submittedName>
        <fullName evidence="12">Tumor necrosis factor receptor superfamily member 1A-like</fullName>
    </submittedName>
</protein>
<reference evidence="12" key="1">
    <citation type="submission" date="2025-08" db="UniProtKB">
        <authorList>
            <consortium name="Ensembl"/>
        </authorList>
    </citation>
    <scope>IDENTIFICATION</scope>
</reference>
<feature type="repeat" description="TNFR-Cys" evidence="6">
    <location>
        <begin position="53"/>
        <end position="93"/>
    </location>
</feature>
<feature type="compositionally biased region" description="Basic and acidic residues" evidence="7">
    <location>
        <begin position="292"/>
        <end position="301"/>
    </location>
</feature>
<dbReference type="PANTHER" id="PTHR47220:SF1">
    <property type="entry name" value="TUMOR NECROSIS FACTOR RECEPTOR SUPERFAMILY MEMBER 25"/>
    <property type="match status" value="1"/>
</dbReference>
<keyword evidence="5" id="KW-0325">Glycoprotein</keyword>
<dbReference type="SUPFAM" id="SSF47986">
    <property type="entry name" value="DEATH domain"/>
    <property type="match status" value="1"/>
</dbReference>
<dbReference type="InterPro" id="IPR000488">
    <property type="entry name" value="Death_dom"/>
</dbReference>
<dbReference type="OrthoDB" id="9940478at2759"/>
<proteinExistence type="predicted"/>
<dbReference type="Pfam" id="PF00020">
    <property type="entry name" value="TNFR_c6"/>
    <property type="match status" value="1"/>
</dbReference>
<dbReference type="STRING" id="205130.ENSMAMP00000028046"/>
<dbReference type="GeneID" id="113145170"/>
<keyword evidence="8" id="KW-0472">Membrane</keyword>
<dbReference type="Pfam" id="PF00531">
    <property type="entry name" value="Death"/>
    <property type="match status" value="1"/>
</dbReference>
<keyword evidence="8" id="KW-0812">Transmembrane</keyword>
<dbReference type="GO" id="GO:0005886">
    <property type="term" value="C:plasma membrane"/>
    <property type="evidence" value="ECO:0007669"/>
    <property type="project" value="TreeGrafter"/>
</dbReference>
<evidence type="ECO:0000313" key="12">
    <source>
        <dbReference type="Ensembl" id="ENSMAMP00000028046.1"/>
    </source>
</evidence>
<dbReference type="GO" id="GO:0007165">
    <property type="term" value="P:signal transduction"/>
    <property type="evidence" value="ECO:0007669"/>
    <property type="project" value="InterPro"/>
</dbReference>
<evidence type="ECO:0000256" key="1">
    <source>
        <dbReference type="ARBA" id="ARBA00022703"/>
    </source>
</evidence>
<dbReference type="InterPro" id="IPR001368">
    <property type="entry name" value="TNFR/NGFR_Cys_rich_reg"/>
</dbReference>
<dbReference type="InterPro" id="IPR022329">
    <property type="entry name" value="TNFR_25"/>
</dbReference>
<accession>A0A3Q3MYN4</accession>
<evidence type="ECO:0000256" key="5">
    <source>
        <dbReference type="ARBA" id="ARBA00023180"/>
    </source>
</evidence>
<keyword evidence="13" id="KW-1185">Reference proteome</keyword>
<sequence>MNLVLVLPLFTFLPSIKGDSMVAENTSNACYTICPPGYHKDGACGQNLLKCKKCENNTFTALENHLDECIRCGACSHYEVVVKPCSITNDVSCQCKVGYYNSHQNSGELNCKACRCKQCKERYTSENRRQCQHCQRECLEDPTCRRKCATTVAPSTTAFSTTLTKSTAVMSTSVGTTPLNSTPNPVIGPDQQIGHIPWFFWVVVLILLVLFGLLLLFTKNLLRHPDGRPCWSLNKVLEPHAKDPKFTEQRSHQDASPTTVTLNISEEFPMLAVTQSPATTEPPAHSVSLQPDAEHEDTRQDEHLRHWPAIVLYAIIKEVPLRRWKEFLRLLAVADDQLERVELEAGLGMGSLEKQYQMLRLWSQHSSASLNDVFSALHYMNLSGCAQMLQESLEKLQWRPDGKQEFTACRNYTDHDFSAATQDT</sequence>
<keyword evidence="4 6" id="KW-1015">Disulfide bond</keyword>
<dbReference type="Proteomes" id="UP000261640">
    <property type="component" value="Unplaced"/>
</dbReference>
<evidence type="ECO:0000259" key="10">
    <source>
        <dbReference type="PROSITE" id="PS50017"/>
    </source>
</evidence>
<keyword evidence="8" id="KW-1133">Transmembrane helix</keyword>
<evidence type="ECO:0000256" key="9">
    <source>
        <dbReference type="SAM" id="SignalP"/>
    </source>
</evidence>
<dbReference type="SUPFAM" id="SSF57586">
    <property type="entry name" value="TNF receptor-like"/>
    <property type="match status" value="1"/>
</dbReference>
<evidence type="ECO:0000256" key="3">
    <source>
        <dbReference type="ARBA" id="ARBA00022737"/>
    </source>
</evidence>
<dbReference type="Ensembl" id="ENSMAMT00000028773.2">
    <property type="protein sequence ID" value="ENSMAMP00000028046.1"/>
    <property type="gene ID" value="ENSMAMG00000018867.2"/>
</dbReference>
<dbReference type="RefSeq" id="XP_026187380.1">
    <property type="nucleotide sequence ID" value="XM_026331595.1"/>
</dbReference>
<feature type="disulfide bond" evidence="6">
    <location>
        <begin position="72"/>
        <end position="85"/>
    </location>
</feature>
<evidence type="ECO:0000259" key="11">
    <source>
        <dbReference type="PROSITE" id="PS50050"/>
    </source>
</evidence>
<dbReference type="InParanoid" id="A0A3Q3MYN4"/>
<dbReference type="PROSITE" id="PS50017">
    <property type="entry name" value="DEATH_DOMAIN"/>
    <property type="match status" value="1"/>
</dbReference>
<keyword evidence="3" id="KW-0677">Repeat</keyword>
<keyword evidence="2 9" id="KW-0732">Signal</keyword>
<dbReference type="PROSITE" id="PS50050">
    <property type="entry name" value="TNFR_NGFR_2"/>
    <property type="match status" value="1"/>
</dbReference>
<evidence type="ECO:0000256" key="6">
    <source>
        <dbReference type="PROSITE-ProRule" id="PRU00206"/>
    </source>
</evidence>
<feature type="disulfide bond" evidence="6">
    <location>
        <begin position="75"/>
        <end position="93"/>
    </location>
</feature>
<feature type="signal peptide" evidence="9">
    <location>
        <begin position="1"/>
        <end position="18"/>
    </location>
</feature>
<dbReference type="Gene3D" id="2.10.50.10">
    <property type="entry name" value="Tumor Necrosis Factor Receptor, subunit A, domain 2"/>
    <property type="match status" value="2"/>
</dbReference>
<dbReference type="SMART" id="SM00005">
    <property type="entry name" value="DEATH"/>
    <property type="match status" value="1"/>
</dbReference>
<dbReference type="GO" id="GO:0006915">
    <property type="term" value="P:apoptotic process"/>
    <property type="evidence" value="ECO:0007669"/>
    <property type="project" value="UniProtKB-KW"/>
</dbReference>
<keyword evidence="1" id="KW-0053">Apoptosis</keyword>
<feature type="disulfide bond" evidence="6">
    <location>
        <begin position="54"/>
        <end position="69"/>
    </location>
</feature>
<evidence type="ECO:0000313" key="13">
    <source>
        <dbReference type="Proteomes" id="UP000261640"/>
    </source>
</evidence>